<dbReference type="EMBL" id="CP030050">
    <property type="protein sequence ID" value="QOZ67181.1"/>
    <property type="molecule type" value="Genomic_DNA"/>
</dbReference>
<accession>A0AAE7TGV3</accession>
<name>A0AAE7TGV3_9BRAD</name>
<protein>
    <submittedName>
        <fullName evidence="1">Uncharacterized protein</fullName>
    </submittedName>
</protein>
<dbReference type="Proteomes" id="UP000594015">
    <property type="component" value="Chromosome"/>
</dbReference>
<evidence type="ECO:0000313" key="2">
    <source>
        <dbReference type="Proteomes" id="UP000594015"/>
    </source>
</evidence>
<reference evidence="1 2" key="1">
    <citation type="submission" date="2018-06" db="EMBL/GenBank/DDBJ databases">
        <title>Comparative genomics of Bradyrhizobium nodulating Arachidis hypogaea.</title>
        <authorList>
            <person name="Li Y."/>
        </authorList>
    </citation>
    <scope>NUCLEOTIDE SEQUENCE [LARGE SCALE GENOMIC DNA]</scope>
    <source>
        <strain evidence="1 2">CCBAU 051107</strain>
    </source>
</reference>
<sequence length="74" mass="8470">MPNIEITDECRALIESSVEPIPEDARQLLPNGNWRVPVDAKTLHWLENLQRNGETISDCIIRIVIISLHKRGLQ</sequence>
<organism evidence="1 2">
    <name type="scientific">Bradyrhizobium arachidis</name>
    <dbReference type="NCBI Taxonomy" id="858423"/>
    <lineage>
        <taxon>Bacteria</taxon>
        <taxon>Pseudomonadati</taxon>
        <taxon>Pseudomonadota</taxon>
        <taxon>Alphaproteobacteria</taxon>
        <taxon>Hyphomicrobiales</taxon>
        <taxon>Nitrobacteraceae</taxon>
        <taxon>Bradyrhizobium</taxon>
    </lineage>
</organism>
<dbReference type="KEGG" id="barh:WN72_13300"/>
<evidence type="ECO:0000313" key="1">
    <source>
        <dbReference type="EMBL" id="QOZ67181.1"/>
    </source>
</evidence>
<proteinExistence type="predicted"/>
<dbReference type="AlphaFoldDB" id="A0AAE7TGV3"/>
<gene>
    <name evidence="1" type="ORF">WN72_13300</name>
</gene>